<dbReference type="Gene3D" id="1.20.1280.50">
    <property type="match status" value="1"/>
</dbReference>
<name>A0A2I2L3M4_9VIRU</name>
<dbReference type="KEGG" id="vg:35381987"/>
<dbReference type="SUPFAM" id="SSF81383">
    <property type="entry name" value="F-box domain"/>
    <property type="match status" value="1"/>
</dbReference>
<reference evidence="1" key="1">
    <citation type="submission" date="2017-08" db="EMBL/GenBank/DDBJ databases">
        <authorList>
            <consortium name="Urmite Genomes"/>
        </authorList>
    </citation>
    <scope>NUCLEOTIDE SEQUENCE [LARGE SCALE GENOMIC DNA]</scope>
    <source>
        <strain evidence="1">IHUMI-LCC2</strain>
    </source>
</reference>
<dbReference type="InterPro" id="IPR036047">
    <property type="entry name" value="F-box-like_dom_sf"/>
</dbReference>
<accession>A0A2I2L3M4</accession>
<dbReference type="Proteomes" id="UP000236316">
    <property type="component" value="Segment"/>
</dbReference>
<dbReference type="GeneID" id="35381987"/>
<dbReference type="EMBL" id="LT906555">
    <property type="protein sequence ID" value="SNW62126.1"/>
    <property type="molecule type" value="Genomic_DNA"/>
</dbReference>
<evidence type="ECO:0000313" key="1">
    <source>
        <dbReference type="EMBL" id="SNW62126.1"/>
    </source>
</evidence>
<dbReference type="RefSeq" id="YP_009448428.1">
    <property type="nucleotide sequence ID" value="NC_036594.1"/>
</dbReference>
<sequence>MRITDIMNLLPKEMMKEMINNILLYVNHVDINNITVVNKLWNTMMKDGMHWREKLKLFYGKSNRGNEQSWRNRYIMEQNLGDLVLTEYYNGKNNYKFKVGDEYIKGKLLPIKCIYAISCETVLYYITEDLNLYKYDIETQISSLIEVSVSNIEYYGYNSILYIKNGNIYIYGDRKMIIPTIGYVKLAKIMHILIKGINVCYKNDRDECYLISKVEDGWNVKGLGISGCEDIIGVLNDFIILDEEGPLFSVNNSFSDLSKSWLESNPIDKVWICVNHKVYIKSRNGEIRVIKFAVWNVSVVTSYKIEKFLYRATICDSNLIGNRVFKIEYDQYSEDKFKTNKLENVKFYLSRSGVNEVYII</sequence>
<proteinExistence type="predicted"/>
<evidence type="ECO:0000313" key="2">
    <source>
        <dbReference type="Proteomes" id="UP000236316"/>
    </source>
</evidence>
<keyword evidence="2" id="KW-1185">Reference proteome</keyword>
<protein>
    <submittedName>
        <fullName evidence="1">F-box domain-containing protein</fullName>
    </submittedName>
</protein>
<organism evidence="1">
    <name type="scientific">Orpheovirus IHUMI-LCC2</name>
    <dbReference type="NCBI Taxonomy" id="2023057"/>
    <lineage>
        <taxon>Viruses</taxon>
        <taxon>Varidnaviria</taxon>
        <taxon>Bamfordvirae</taxon>
        <taxon>Nucleocytoviricota</taxon>
        <taxon>Megaviricetes</taxon>
        <taxon>Pimascovirales</taxon>
        <taxon>Ocovirineae</taxon>
        <taxon>Orpheoviridae</taxon>
        <taxon>Alphaorpheovirus</taxon>
        <taxon>Alphaorpheovirus massiliense</taxon>
    </lineage>
</organism>
<gene>
    <name evidence="1" type="ORF">ORPV_222</name>
</gene>